<dbReference type="InterPro" id="IPR002925">
    <property type="entry name" value="Dienelactn_hydro"/>
</dbReference>
<accession>A0A7Z2GPC7</accession>
<feature type="region of interest" description="Disordered" evidence="1">
    <location>
        <begin position="1"/>
        <end position="21"/>
    </location>
</feature>
<dbReference type="GO" id="GO:0016787">
    <property type="term" value="F:hydrolase activity"/>
    <property type="evidence" value="ECO:0007669"/>
    <property type="project" value="UniProtKB-KW"/>
</dbReference>
<dbReference type="OrthoDB" id="9787933at2"/>
<dbReference type="Pfam" id="PF01738">
    <property type="entry name" value="DLH"/>
    <property type="match status" value="1"/>
</dbReference>
<evidence type="ECO:0000259" key="2">
    <source>
        <dbReference type="Pfam" id="PF01738"/>
    </source>
</evidence>
<reference evidence="3 4" key="1">
    <citation type="submission" date="2019-12" db="EMBL/GenBank/DDBJ databases">
        <title>Paraburkholderia acidiphila 7Q-K02 sp. nov and Paraburkholderia acidisoli DHF22 sp. nov., two strains isolated from forest soil.</title>
        <authorList>
            <person name="Gao Z."/>
            <person name="Qiu L."/>
        </authorList>
    </citation>
    <scope>NUCLEOTIDE SEQUENCE [LARGE SCALE GENOMIC DNA]</scope>
    <source>
        <strain evidence="3 4">DHF22</strain>
    </source>
</reference>
<dbReference type="Gene3D" id="3.40.50.1820">
    <property type="entry name" value="alpha/beta hydrolase"/>
    <property type="match status" value="1"/>
</dbReference>
<feature type="domain" description="Dienelactone hydrolase" evidence="2">
    <location>
        <begin position="32"/>
        <end position="254"/>
    </location>
</feature>
<name>A0A7Z2GPC7_9BURK</name>
<evidence type="ECO:0000256" key="1">
    <source>
        <dbReference type="SAM" id="MobiDB-lite"/>
    </source>
</evidence>
<dbReference type="SUPFAM" id="SSF53474">
    <property type="entry name" value="alpha/beta-Hydrolases"/>
    <property type="match status" value="1"/>
</dbReference>
<dbReference type="RefSeq" id="WP_158955462.1">
    <property type="nucleotide sequence ID" value="NZ_CP046915.1"/>
</dbReference>
<protein>
    <submittedName>
        <fullName evidence="3">Dienelactone hydrolase family protein</fullName>
    </submittedName>
</protein>
<proteinExistence type="predicted"/>
<gene>
    <name evidence="3" type="ORF">FAZ98_26035</name>
</gene>
<evidence type="ECO:0000313" key="4">
    <source>
        <dbReference type="Proteomes" id="UP000433577"/>
    </source>
</evidence>
<dbReference type="InterPro" id="IPR051049">
    <property type="entry name" value="Dienelactone_hydrolase-like"/>
</dbReference>
<evidence type="ECO:0000313" key="3">
    <source>
        <dbReference type="EMBL" id="QGZ65234.1"/>
    </source>
</evidence>
<dbReference type="PANTHER" id="PTHR46623">
    <property type="entry name" value="CARBOXYMETHYLENEBUTENOLIDASE-RELATED"/>
    <property type="match status" value="1"/>
</dbReference>
<dbReference type="KEGG" id="pacs:FAZ98_26035"/>
<keyword evidence="3" id="KW-0378">Hydrolase</keyword>
<dbReference type="PANTHER" id="PTHR46623:SF10">
    <property type="entry name" value="CARBOXYMETHYLENEBUTENOLIDASE HOMOLOG"/>
    <property type="match status" value="1"/>
</dbReference>
<keyword evidence="4" id="KW-1185">Reference proteome</keyword>
<organism evidence="3 4">
    <name type="scientific">Paraburkholderia acidisoli</name>
    <dbReference type="NCBI Taxonomy" id="2571748"/>
    <lineage>
        <taxon>Bacteria</taxon>
        <taxon>Pseudomonadati</taxon>
        <taxon>Pseudomonadota</taxon>
        <taxon>Betaproteobacteria</taxon>
        <taxon>Burkholderiales</taxon>
        <taxon>Burkholderiaceae</taxon>
        <taxon>Paraburkholderia</taxon>
    </lineage>
</organism>
<dbReference type="EMBL" id="CP046915">
    <property type="protein sequence ID" value="QGZ65234.1"/>
    <property type="molecule type" value="Genomic_DNA"/>
</dbReference>
<dbReference type="AlphaFoldDB" id="A0A7Z2GPC7"/>
<dbReference type="InterPro" id="IPR029058">
    <property type="entry name" value="AB_hydrolase_fold"/>
</dbReference>
<sequence>MSNSNQATSVNAHGVNQTQITVEAKDGPTQVWVLTPQGEGQWPGVIFYMDAFGIRPAMIEMASHIASQGYVVLLADLFYRFGAYGPLDPKEVLKGDFRATVGPMMASTDNHKAADDTAALLAYLDSRSDVKGSKVGTVGFCMGGGMALTAAAWYPERVAAAASFHGGNLATDQPTSPHLQLPKVKAEVLVAGADNDHSYPLDMAQRFEAALTAAGVKHTSEIYEGKAHGWMKPDMPVFDAQGAERGWKELFALYARTLG</sequence>
<dbReference type="Proteomes" id="UP000433577">
    <property type="component" value="Chromosome 3"/>
</dbReference>